<feature type="domain" description="HD/PDEase" evidence="2">
    <location>
        <begin position="46"/>
        <end position="160"/>
    </location>
</feature>
<dbReference type="Pfam" id="PF04607">
    <property type="entry name" value="RelA_SpoT"/>
    <property type="match status" value="1"/>
</dbReference>
<reference evidence="4 5" key="1">
    <citation type="submission" date="2020-08" db="EMBL/GenBank/DDBJ databases">
        <title>Bridging the membrane lipid divide: bacteria of the FCB group superphylum have the potential to synthesize archaeal ether lipids.</title>
        <authorList>
            <person name="Villanueva L."/>
            <person name="Von Meijenfeldt F.A.B."/>
            <person name="Westbye A.B."/>
            <person name="Yadav S."/>
            <person name="Hopmans E.C."/>
            <person name="Dutilh B.E."/>
            <person name="Sinninghe Damste J.S."/>
        </authorList>
    </citation>
    <scope>NUCLEOTIDE SEQUENCE [LARGE SCALE GENOMIC DNA]</scope>
    <source>
        <strain evidence="4">NIOZ-UU81</strain>
    </source>
</reference>
<dbReference type="InterPro" id="IPR043519">
    <property type="entry name" value="NT_sf"/>
</dbReference>
<name>A0A8J6N944_9BACT</name>
<dbReference type="Gene3D" id="3.30.460.10">
    <property type="entry name" value="Beta Polymerase, domain 2"/>
    <property type="match status" value="1"/>
</dbReference>
<dbReference type="SMART" id="SM00471">
    <property type="entry name" value="HDc"/>
    <property type="match status" value="1"/>
</dbReference>
<evidence type="ECO:0000313" key="5">
    <source>
        <dbReference type="Proteomes" id="UP000599024"/>
    </source>
</evidence>
<comment type="caution">
    <text evidence="4">The sequence shown here is derived from an EMBL/GenBank/DDBJ whole genome shotgun (WGS) entry which is preliminary data.</text>
</comment>
<evidence type="ECO:0000313" key="4">
    <source>
        <dbReference type="EMBL" id="MBC8209177.1"/>
    </source>
</evidence>
<dbReference type="Gene3D" id="3.10.20.30">
    <property type="match status" value="1"/>
</dbReference>
<dbReference type="GO" id="GO:0005886">
    <property type="term" value="C:plasma membrane"/>
    <property type="evidence" value="ECO:0007669"/>
    <property type="project" value="TreeGrafter"/>
</dbReference>
<dbReference type="Pfam" id="PF13328">
    <property type="entry name" value="HD_4"/>
    <property type="match status" value="1"/>
</dbReference>
<comment type="similarity">
    <text evidence="1">Belongs to the RelA/SpoT family.</text>
</comment>
<evidence type="ECO:0000259" key="2">
    <source>
        <dbReference type="SMART" id="SM00471"/>
    </source>
</evidence>
<dbReference type="FunFam" id="3.10.20.30:FF:000002">
    <property type="entry name" value="GTP pyrophosphokinase (RelA/SpoT)"/>
    <property type="match status" value="1"/>
</dbReference>
<dbReference type="PANTHER" id="PTHR21262">
    <property type="entry name" value="GUANOSINE-3',5'-BIS DIPHOSPHATE 3'-PYROPHOSPHOHYDROLASE"/>
    <property type="match status" value="1"/>
</dbReference>
<dbReference type="InterPro" id="IPR007685">
    <property type="entry name" value="RelA_SpoT"/>
</dbReference>
<dbReference type="Pfam" id="PF02824">
    <property type="entry name" value="TGS"/>
    <property type="match status" value="1"/>
</dbReference>
<dbReference type="GO" id="GO:0015969">
    <property type="term" value="P:guanosine tetraphosphate metabolic process"/>
    <property type="evidence" value="ECO:0007669"/>
    <property type="project" value="InterPro"/>
</dbReference>
<dbReference type="SUPFAM" id="SSF81301">
    <property type="entry name" value="Nucleotidyltransferase"/>
    <property type="match status" value="1"/>
</dbReference>
<dbReference type="EMBL" id="JACNLK010000080">
    <property type="protein sequence ID" value="MBC8209177.1"/>
    <property type="molecule type" value="Genomic_DNA"/>
</dbReference>
<dbReference type="InterPro" id="IPR004095">
    <property type="entry name" value="TGS"/>
</dbReference>
<dbReference type="Proteomes" id="UP000599024">
    <property type="component" value="Unassembled WGS sequence"/>
</dbReference>
<dbReference type="AlphaFoldDB" id="A0A8J6N944"/>
<dbReference type="PANTHER" id="PTHR21262:SF31">
    <property type="entry name" value="GTP PYROPHOSPHOKINASE"/>
    <property type="match status" value="1"/>
</dbReference>
<dbReference type="CDD" id="cd00077">
    <property type="entry name" value="HDc"/>
    <property type="match status" value="1"/>
</dbReference>
<protein>
    <submittedName>
        <fullName evidence="4">Bifunctional (P)ppGpp synthetase/guanosine-3',5'-bis(Diphosphate) 3'-pyrophosphohydrolase</fullName>
    </submittedName>
</protein>
<dbReference type="CDD" id="cd05399">
    <property type="entry name" value="NT_Rel-Spo_like"/>
    <property type="match status" value="1"/>
</dbReference>
<dbReference type="SUPFAM" id="SSF81271">
    <property type="entry name" value="TGS-like"/>
    <property type="match status" value="1"/>
</dbReference>
<gene>
    <name evidence="4" type="ORF">H8E79_08445</name>
</gene>
<dbReference type="SMART" id="SM00954">
    <property type="entry name" value="RelA_SpoT"/>
    <property type="match status" value="1"/>
</dbReference>
<dbReference type="InterPro" id="IPR012676">
    <property type="entry name" value="TGS-like"/>
</dbReference>
<evidence type="ECO:0000256" key="1">
    <source>
        <dbReference type="ARBA" id="ARBA00007476"/>
    </source>
</evidence>
<dbReference type="Gene3D" id="1.10.3210.10">
    <property type="entry name" value="Hypothetical protein af1432"/>
    <property type="match status" value="1"/>
</dbReference>
<feature type="domain" description="RelA/SpoT" evidence="3">
    <location>
        <begin position="240"/>
        <end position="347"/>
    </location>
</feature>
<dbReference type="SUPFAM" id="SSF109604">
    <property type="entry name" value="HD-domain/PDEase-like"/>
    <property type="match status" value="1"/>
</dbReference>
<organism evidence="4 5">
    <name type="scientific">Candidatus Desulfatifera sulfidica</name>
    <dbReference type="NCBI Taxonomy" id="2841691"/>
    <lineage>
        <taxon>Bacteria</taxon>
        <taxon>Pseudomonadati</taxon>
        <taxon>Thermodesulfobacteriota</taxon>
        <taxon>Desulfobulbia</taxon>
        <taxon>Desulfobulbales</taxon>
        <taxon>Desulfobulbaceae</taxon>
        <taxon>Candidatus Desulfatifera</taxon>
    </lineage>
</organism>
<evidence type="ECO:0000259" key="3">
    <source>
        <dbReference type="SMART" id="SM00954"/>
    </source>
</evidence>
<accession>A0A8J6N944</accession>
<sequence>MQQTPFDLELYRSQMRQLLEPDSDVDVFWRALDFAVEAHDDQWRRSGEAYIMHPCSVARILAEEMDVNHPEILAAALLHDTVEDVEEVTIELVGERYGSYVQAIVAGCTKVSHYSGDKQTQYKLIHRKIFSGAALRPEVILVKLADRLHNLRTLRSMPRHKRQKIAAETLDIYAPLATVLGLFSIKREMYDLALSFKFPKQGGKLQVQIDQLKEDPVALDIIAQIQEKLREAWLDGQVSIRTKGLWAYYDEKNRILRKKIENPFEILILVDDRQTCYRALGLLNEVFPPIPRTIRDFIANPKPTGYQGLHARANIRGQKFLFKIRNEDMARRAQRGLFKDWSSKSSKQRRFIREIQEMFDVLGSAEGGSYRDVIAASRRKEIYTYTPQGDLLHLPVRSTVLDFAFLVHTDIGRSCIGAMVANRKLRPEEILHDGDVVRIVRADKPVNFDQKMFDICQTPRARAELSKAFRVRRQTVALSIGRSILEQEMLRYGVPYALLEKPETVQVLSHFGASTLAQLHVLVGEGQVGLAALIKRIKQELYAGQSPLAEPTGAFNIIELNTLDPVSIKISACCKPSPTDKGLCGLLSERGLSVHSKNCAKFQGIKFQREDIVDVRWKLRETWVRKKQTLVILAATRQRMMMVAGVAPGAMKLCDLMILSKGPIPDPAWELIFEVPNLYDLRQVIKHFDKSGLPYEFVMEVE</sequence>
<dbReference type="InterPro" id="IPR003607">
    <property type="entry name" value="HD/PDEase_dom"/>
</dbReference>
<proteinExistence type="inferred from homology"/>
<dbReference type="InterPro" id="IPR012675">
    <property type="entry name" value="Beta-grasp_dom_sf"/>
</dbReference>